<dbReference type="AlphaFoldDB" id="A0A2P9HB81"/>
<evidence type="ECO:0000313" key="2">
    <source>
        <dbReference type="Proteomes" id="UP000246073"/>
    </source>
</evidence>
<dbReference type="RefSeq" id="WP_109365645.1">
    <property type="nucleotide sequence ID" value="NZ_OOFM01000001.1"/>
</dbReference>
<gene>
    <name evidence="1" type="ORF">OHAE_4148</name>
</gene>
<name>A0A2P9HB81_9HYPH</name>
<accession>A0A2P9HB81</accession>
<evidence type="ECO:0000313" key="1">
    <source>
        <dbReference type="EMBL" id="SPL61356.1"/>
    </source>
</evidence>
<reference evidence="2" key="1">
    <citation type="submission" date="2017-12" db="EMBL/GenBank/DDBJ databases">
        <authorList>
            <person name="Diaz M."/>
        </authorList>
    </citation>
    <scope>NUCLEOTIDE SEQUENCE [LARGE SCALE GENOMIC DNA]</scope>
    <source>
        <strain evidence="2">FI11154</strain>
    </source>
</reference>
<dbReference type="Proteomes" id="UP000246073">
    <property type="component" value="Unassembled WGS sequence"/>
</dbReference>
<organism evidence="1 2">
    <name type="scientific">Ochrobactrum soli</name>
    <dbReference type="NCBI Taxonomy" id="2448455"/>
    <lineage>
        <taxon>Bacteria</taxon>
        <taxon>Pseudomonadati</taxon>
        <taxon>Pseudomonadota</taxon>
        <taxon>Alphaproteobacteria</taxon>
        <taxon>Hyphomicrobiales</taxon>
        <taxon>Brucellaceae</taxon>
        <taxon>Brucella/Ochrobactrum group</taxon>
        <taxon>Ochrobactrum</taxon>
    </lineage>
</organism>
<protein>
    <submittedName>
        <fullName evidence="1">Uncharacterized protein</fullName>
    </submittedName>
</protein>
<proteinExistence type="predicted"/>
<sequence length="93" mass="10705">MPFFNEASRIYTPVEVDFLRSCFTYAAVILEESDRNYSASELASCVMMLYEHGLRDRNYLCELAARLAHQKYVVRHDITAMHANSNDTEGTFS</sequence>
<dbReference type="EMBL" id="OOFM01000001">
    <property type="protein sequence ID" value="SPL61356.1"/>
    <property type="molecule type" value="Genomic_DNA"/>
</dbReference>